<accession>A0A4R5ARD7</accession>
<evidence type="ECO:0000256" key="5">
    <source>
        <dbReference type="ARBA" id="ARBA00022692"/>
    </source>
</evidence>
<evidence type="ECO:0000256" key="7">
    <source>
        <dbReference type="ARBA" id="ARBA00023237"/>
    </source>
</evidence>
<dbReference type="GO" id="GO:0015288">
    <property type="term" value="F:porin activity"/>
    <property type="evidence" value="ECO:0007669"/>
    <property type="project" value="TreeGrafter"/>
</dbReference>
<dbReference type="Gene3D" id="1.20.1600.10">
    <property type="entry name" value="Outer membrane efflux proteins (OEP)"/>
    <property type="match status" value="1"/>
</dbReference>
<evidence type="ECO:0000256" key="4">
    <source>
        <dbReference type="ARBA" id="ARBA00022452"/>
    </source>
</evidence>
<dbReference type="Proteomes" id="UP000295278">
    <property type="component" value="Unassembled WGS sequence"/>
</dbReference>
<comment type="subcellular location">
    <subcellularLocation>
        <location evidence="1">Cell outer membrane</location>
    </subcellularLocation>
</comment>
<keyword evidence="4" id="KW-1134">Transmembrane beta strand</keyword>
<dbReference type="InterPro" id="IPR051906">
    <property type="entry name" value="TolC-like"/>
</dbReference>
<evidence type="ECO:0000313" key="10">
    <source>
        <dbReference type="Proteomes" id="UP000295278"/>
    </source>
</evidence>
<keyword evidence="3" id="KW-0813">Transport</keyword>
<dbReference type="EMBL" id="SMFM01000009">
    <property type="protein sequence ID" value="TDD74430.1"/>
    <property type="molecule type" value="Genomic_DNA"/>
</dbReference>
<comment type="similarity">
    <text evidence="2">Belongs to the outer membrane factor (OMF) (TC 1.B.17) family.</text>
</comment>
<keyword evidence="10" id="KW-1185">Reference proteome</keyword>
<sequence length="417" mass="47670">MLKNNCYIAISCLILSTANMAAQTLSLDAVLTNIKTNNPQLKMYDADIQSMDAAAKGAKSWMPPQVETGFFMTPYNSKLWKADEMGPGMGSYMVGVTQMIPNARKLKSDFNYMNAMSSVEKENKGYTINQLKALAKTNYYQWLVLNKKIKIADDNLLLLDYMIKSMEIRYQYNMDKLPTYYKAKSQYGALQSMIVMLQNDISQKRIMLNTLMARDKNTLFEIDETYKLNDFDTIKADTTSLSQNRSDVKAIEKTMVLNQLKIETEKAKLLPEFGVKYDHMFAFGEQPKQFSLMGMITIPMPWSTKMNKANINSFKIKNEGLNWQKQMILNEAAGMISGMNTELINLKKQYDIAEKNIIPALKRNYDTAILAWQNNTGDLFVVLDAWEALNMAQIDALDKLQNILSTQVEIEKQLEIK</sequence>
<dbReference type="OrthoDB" id="920360at2"/>
<dbReference type="Pfam" id="PF02321">
    <property type="entry name" value="OEP"/>
    <property type="match status" value="1"/>
</dbReference>
<keyword evidence="8" id="KW-0732">Signal</keyword>
<dbReference type="AlphaFoldDB" id="A0A4R5ARD7"/>
<organism evidence="9 10">
    <name type="scientific">Flavobacterium caseinilyticum</name>
    <dbReference type="NCBI Taxonomy" id="2541732"/>
    <lineage>
        <taxon>Bacteria</taxon>
        <taxon>Pseudomonadati</taxon>
        <taxon>Bacteroidota</taxon>
        <taxon>Flavobacteriia</taxon>
        <taxon>Flavobacteriales</taxon>
        <taxon>Flavobacteriaceae</taxon>
        <taxon>Flavobacterium</taxon>
    </lineage>
</organism>
<evidence type="ECO:0000256" key="1">
    <source>
        <dbReference type="ARBA" id="ARBA00004442"/>
    </source>
</evidence>
<dbReference type="GO" id="GO:1990281">
    <property type="term" value="C:efflux pump complex"/>
    <property type="evidence" value="ECO:0007669"/>
    <property type="project" value="TreeGrafter"/>
</dbReference>
<evidence type="ECO:0000313" key="9">
    <source>
        <dbReference type="EMBL" id="TDD74430.1"/>
    </source>
</evidence>
<comment type="caution">
    <text evidence="9">The sequence shown here is derived from an EMBL/GenBank/DDBJ whole genome shotgun (WGS) entry which is preliminary data.</text>
</comment>
<dbReference type="InterPro" id="IPR003423">
    <property type="entry name" value="OMP_efflux"/>
</dbReference>
<reference evidence="9 10" key="1">
    <citation type="submission" date="2019-03" db="EMBL/GenBank/DDBJ databases">
        <title>Flavobacterium AT-3-2 sp. nov., isolated from arctic soil.</title>
        <authorList>
            <person name="Chaudhary D.K."/>
        </authorList>
    </citation>
    <scope>NUCLEOTIDE SEQUENCE [LARGE SCALE GENOMIC DNA]</scope>
    <source>
        <strain evidence="9 10">AT-3-2</strain>
    </source>
</reference>
<feature type="signal peptide" evidence="8">
    <location>
        <begin position="1"/>
        <end position="21"/>
    </location>
</feature>
<feature type="chain" id="PRO_5020316641" evidence="8">
    <location>
        <begin position="22"/>
        <end position="417"/>
    </location>
</feature>
<dbReference type="GO" id="GO:0009279">
    <property type="term" value="C:cell outer membrane"/>
    <property type="evidence" value="ECO:0007669"/>
    <property type="project" value="UniProtKB-SubCell"/>
</dbReference>
<name>A0A4R5ARD7_9FLAO</name>
<protein>
    <submittedName>
        <fullName evidence="9">TolC family protein</fullName>
    </submittedName>
</protein>
<dbReference type="PANTHER" id="PTHR30026:SF20">
    <property type="entry name" value="OUTER MEMBRANE PROTEIN TOLC"/>
    <property type="match status" value="1"/>
</dbReference>
<proteinExistence type="inferred from homology"/>
<dbReference type="RefSeq" id="WP_099715376.1">
    <property type="nucleotide sequence ID" value="NZ_SMFM01000009.1"/>
</dbReference>
<evidence type="ECO:0000256" key="8">
    <source>
        <dbReference type="SAM" id="SignalP"/>
    </source>
</evidence>
<dbReference type="SUPFAM" id="SSF56954">
    <property type="entry name" value="Outer membrane efflux proteins (OEP)"/>
    <property type="match status" value="1"/>
</dbReference>
<keyword evidence="6" id="KW-0472">Membrane</keyword>
<gene>
    <name evidence="9" type="ORF">E0F89_15140</name>
</gene>
<keyword evidence="7" id="KW-0998">Cell outer membrane</keyword>
<dbReference type="GO" id="GO:0015562">
    <property type="term" value="F:efflux transmembrane transporter activity"/>
    <property type="evidence" value="ECO:0007669"/>
    <property type="project" value="InterPro"/>
</dbReference>
<keyword evidence="5" id="KW-0812">Transmembrane</keyword>
<evidence type="ECO:0000256" key="6">
    <source>
        <dbReference type="ARBA" id="ARBA00023136"/>
    </source>
</evidence>
<evidence type="ECO:0000256" key="3">
    <source>
        <dbReference type="ARBA" id="ARBA00022448"/>
    </source>
</evidence>
<evidence type="ECO:0000256" key="2">
    <source>
        <dbReference type="ARBA" id="ARBA00007613"/>
    </source>
</evidence>
<dbReference type="PANTHER" id="PTHR30026">
    <property type="entry name" value="OUTER MEMBRANE PROTEIN TOLC"/>
    <property type="match status" value="1"/>
</dbReference>